<protein>
    <recommendedName>
        <fullName evidence="1">DUF3616 domain-containing protein</fullName>
    </recommendedName>
</protein>
<dbReference type="AlphaFoldDB" id="M5RN90"/>
<gene>
    <name evidence="2" type="ORF">RMSM_06242</name>
</gene>
<organism evidence="2 3">
    <name type="scientific">Rhodopirellula maiorica SM1</name>
    <dbReference type="NCBI Taxonomy" id="1265738"/>
    <lineage>
        <taxon>Bacteria</taxon>
        <taxon>Pseudomonadati</taxon>
        <taxon>Planctomycetota</taxon>
        <taxon>Planctomycetia</taxon>
        <taxon>Pirellulales</taxon>
        <taxon>Pirellulaceae</taxon>
        <taxon>Novipirellula</taxon>
    </lineage>
</organism>
<dbReference type="OrthoDB" id="4681979at2"/>
<dbReference type="RefSeq" id="WP_008705554.1">
    <property type="nucleotide sequence ID" value="NZ_ANOG01000902.1"/>
</dbReference>
<dbReference type="InterPro" id="IPR022060">
    <property type="entry name" value="DUF3616"/>
</dbReference>
<feature type="domain" description="DUF3616" evidence="1">
    <location>
        <begin position="43"/>
        <end position="269"/>
    </location>
</feature>
<dbReference type="EMBL" id="ANOG01000902">
    <property type="protein sequence ID" value="EMI16847.1"/>
    <property type="molecule type" value="Genomic_DNA"/>
</dbReference>
<evidence type="ECO:0000313" key="3">
    <source>
        <dbReference type="Proteomes" id="UP000011991"/>
    </source>
</evidence>
<reference evidence="2 3" key="1">
    <citation type="journal article" date="2013" name="Mar. Genomics">
        <title>Expression of sulfatases in Rhodopirellula baltica and the diversity of sulfatases in the genus Rhodopirellula.</title>
        <authorList>
            <person name="Wegner C.E."/>
            <person name="Richter-Heitmann T."/>
            <person name="Klindworth A."/>
            <person name="Klockow C."/>
            <person name="Richter M."/>
            <person name="Achstetter T."/>
            <person name="Glockner F.O."/>
            <person name="Harder J."/>
        </authorList>
    </citation>
    <scope>NUCLEOTIDE SEQUENCE [LARGE SCALE GENOMIC DNA]</scope>
    <source>
        <strain evidence="2 3">SM1</strain>
    </source>
</reference>
<keyword evidence="3" id="KW-1185">Reference proteome</keyword>
<proteinExistence type="predicted"/>
<accession>M5RN90</accession>
<sequence>MAKQTKSEHERNDLRIPSEHNEVSAMTACYNRRVLDAFGFDLAFWIVSDEAQAHHSVALLGRQQCAESQSTDDDADAWHVIPVKAKLSKHSTDEETDDPECVARVGGWIYIFGSHFGSKSGPLDPQRHFIARFNESLVEIRNEKLKTQMDVCRVPFALHRAINDAITQRDLKLIAAGSQSLKNYIRATIADADGDQPKWRDRLHHSDRPINIEGVAFLPNGRVLIGLRYPVTAEGHPILVEVDGIDRLFEKKGLRKFGRVKATRVFVLQNVGKAEQPAGIRAMIQRGRTVYAITGDLDSDPDESQILADHPKGFDSPNRYHVFDIPDGPDYGVEPIQVETRFTFEQRDNVEGVAVTDDGSVWFVHDDEDIHLTTMSQ</sequence>
<dbReference type="Pfam" id="PF12275">
    <property type="entry name" value="DUF3616"/>
    <property type="match status" value="1"/>
</dbReference>
<dbReference type="Proteomes" id="UP000011991">
    <property type="component" value="Unassembled WGS sequence"/>
</dbReference>
<evidence type="ECO:0000313" key="2">
    <source>
        <dbReference type="EMBL" id="EMI16847.1"/>
    </source>
</evidence>
<dbReference type="PATRIC" id="fig|1265738.3.peg.6219"/>
<comment type="caution">
    <text evidence="2">The sequence shown here is derived from an EMBL/GenBank/DDBJ whole genome shotgun (WGS) entry which is preliminary data.</text>
</comment>
<evidence type="ECO:0000259" key="1">
    <source>
        <dbReference type="Pfam" id="PF12275"/>
    </source>
</evidence>
<dbReference type="InterPro" id="IPR011041">
    <property type="entry name" value="Quinoprot_gluc/sorb_DH_b-prop"/>
</dbReference>
<dbReference type="SUPFAM" id="SSF50952">
    <property type="entry name" value="Soluble quinoprotein glucose dehydrogenase"/>
    <property type="match status" value="1"/>
</dbReference>
<name>M5RN90_9BACT</name>